<keyword evidence="3" id="KW-0813">Transport</keyword>
<comment type="subunit">
    <text evidence="2">Homotrimer.</text>
</comment>
<feature type="chain" id="PRO_5047382358" evidence="11">
    <location>
        <begin position="27"/>
        <end position="360"/>
    </location>
</feature>
<dbReference type="Gene3D" id="2.40.160.10">
    <property type="entry name" value="Porin"/>
    <property type="match status" value="1"/>
</dbReference>
<keyword evidence="14" id="KW-1185">Reference proteome</keyword>
<comment type="caution">
    <text evidence="13">The sequence shown here is derived from an EMBL/GenBank/DDBJ whole genome shotgun (WGS) entry which is preliminary data.</text>
</comment>
<dbReference type="InterPro" id="IPR050298">
    <property type="entry name" value="Gram-neg_bact_OMP"/>
</dbReference>
<dbReference type="InterPro" id="IPR033900">
    <property type="entry name" value="Gram_neg_porin_domain"/>
</dbReference>
<keyword evidence="7" id="KW-0406">Ion transport</keyword>
<comment type="subcellular location">
    <subcellularLocation>
        <location evidence="1">Cell outer membrane</location>
        <topology evidence="1">Multi-pass membrane protein</topology>
    </subcellularLocation>
</comment>
<evidence type="ECO:0000256" key="5">
    <source>
        <dbReference type="ARBA" id="ARBA00022692"/>
    </source>
</evidence>
<evidence type="ECO:0000256" key="1">
    <source>
        <dbReference type="ARBA" id="ARBA00004571"/>
    </source>
</evidence>
<dbReference type="RefSeq" id="WP_376851994.1">
    <property type="nucleotide sequence ID" value="NZ_JBHSMF010000010.1"/>
</dbReference>
<evidence type="ECO:0000313" key="14">
    <source>
        <dbReference type="Proteomes" id="UP001596037"/>
    </source>
</evidence>
<evidence type="ECO:0000256" key="3">
    <source>
        <dbReference type="ARBA" id="ARBA00022448"/>
    </source>
</evidence>
<proteinExistence type="predicted"/>
<dbReference type="InterPro" id="IPR002299">
    <property type="entry name" value="Porin_Neis"/>
</dbReference>
<dbReference type="Proteomes" id="UP001596037">
    <property type="component" value="Unassembled WGS sequence"/>
</dbReference>
<reference evidence="14" key="1">
    <citation type="journal article" date="2019" name="Int. J. Syst. Evol. Microbiol.">
        <title>The Global Catalogue of Microorganisms (GCM) 10K type strain sequencing project: providing services to taxonomists for standard genome sequencing and annotation.</title>
        <authorList>
            <consortium name="The Broad Institute Genomics Platform"/>
            <consortium name="The Broad Institute Genome Sequencing Center for Infectious Disease"/>
            <person name="Wu L."/>
            <person name="Ma J."/>
        </authorList>
    </citation>
    <scope>NUCLEOTIDE SEQUENCE [LARGE SCALE GENOMIC DNA]</scope>
    <source>
        <strain evidence="14">CCUG 57401</strain>
    </source>
</reference>
<evidence type="ECO:0000259" key="12">
    <source>
        <dbReference type="Pfam" id="PF13609"/>
    </source>
</evidence>
<organism evidence="13 14">
    <name type="scientific">Caenimonas terrae</name>
    <dbReference type="NCBI Taxonomy" id="696074"/>
    <lineage>
        <taxon>Bacteria</taxon>
        <taxon>Pseudomonadati</taxon>
        <taxon>Pseudomonadota</taxon>
        <taxon>Betaproteobacteria</taxon>
        <taxon>Burkholderiales</taxon>
        <taxon>Comamonadaceae</taxon>
        <taxon>Caenimonas</taxon>
    </lineage>
</organism>
<dbReference type="Pfam" id="PF13609">
    <property type="entry name" value="Porin_4"/>
    <property type="match status" value="1"/>
</dbReference>
<evidence type="ECO:0000256" key="8">
    <source>
        <dbReference type="ARBA" id="ARBA00023114"/>
    </source>
</evidence>
<sequence>MGKAKCFLKLPLALAAATLVAGQAMAQNASNVVLYGVVDEFVTHIKVEGAGAVTRLDSSGLLASRWGMRGREDLGAGLAANFALEYGFNADNGSAADANRPFNRQSWAGMSGSWGEFRLGRQNTPQFFMNGKFDAFGGATQASGWNNVTGTAPRVDDAVGYFTPVLANVKAQVLYARGAIAGAPVAAESRANRNIHTAVEYEIPRLYVGLNHEIIDNQSLAFSQRRLGLGASYAVTSRWRIYAATGRETRSDGSLNQNLYAISAGWQLTPASNLAFGYFKLKDRLSGAGHGDADQTSVLYRYSLSKRTTIYSALSHLQQHGLRNNLSLGGAAVVAAGARPTTAVPGGSIDALQLGITHSF</sequence>
<evidence type="ECO:0000256" key="11">
    <source>
        <dbReference type="SAM" id="SignalP"/>
    </source>
</evidence>
<dbReference type="PANTHER" id="PTHR34501">
    <property type="entry name" value="PROTEIN YDDL-RELATED"/>
    <property type="match status" value="1"/>
</dbReference>
<dbReference type="EMBL" id="JBHSMF010000010">
    <property type="protein sequence ID" value="MFC5499743.1"/>
    <property type="molecule type" value="Genomic_DNA"/>
</dbReference>
<dbReference type="SUPFAM" id="SSF56935">
    <property type="entry name" value="Porins"/>
    <property type="match status" value="1"/>
</dbReference>
<keyword evidence="5" id="KW-0812">Transmembrane</keyword>
<evidence type="ECO:0000256" key="7">
    <source>
        <dbReference type="ARBA" id="ARBA00023065"/>
    </source>
</evidence>
<evidence type="ECO:0000256" key="10">
    <source>
        <dbReference type="ARBA" id="ARBA00023237"/>
    </source>
</evidence>
<dbReference type="CDD" id="cd00342">
    <property type="entry name" value="gram_neg_porins"/>
    <property type="match status" value="1"/>
</dbReference>
<keyword evidence="9" id="KW-0472">Membrane</keyword>
<dbReference type="PRINTS" id="PR00184">
    <property type="entry name" value="NEISSPPORIN"/>
</dbReference>
<evidence type="ECO:0000256" key="9">
    <source>
        <dbReference type="ARBA" id="ARBA00023136"/>
    </source>
</evidence>
<name>A0ABW0NIE6_9BURK</name>
<keyword evidence="10" id="KW-0998">Cell outer membrane</keyword>
<keyword evidence="6 11" id="KW-0732">Signal</keyword>
<feature type="domain" description="Porin" evidence="12">
    <location>
        <begin position="13"/>
        <end position="317"/>
    </location>
</feature>
<evidence type="ECO:0000256" key="2">
    <source>
        <dbReference type="ARBA" id="ARBA00011233"/>
    </source>
</evidence>
<keyword evidence="4" id="KW-1134">Transmembrane beta strand</keyword>
<protein>
    <submittedName>
        <fullName evidence="13">Porin</fullName>
    </submittedName>
</protein>
<gene>
    <name evidence="13" type="ORF">ACFPOE_19525</name>
</gene>
<evidence type="ECO:0000256" key="6">
    <source>
        <dbReference type="ARBA" id="ARBA00022729"/>
    </source>
</evidence>
<dbReference type="InterPro" id="IPR023614">
    <property type="entry name" value="Porin_dom_sf"/>
</dbReference>
<feature type="signal peptide" evidence="11">
    <location>
        <begin position="1"/>
        <end position="26"/>
    </location>
</feature>
<evidence type="ECO:0000313" key="13">
    <source>
        <dbReference type="EMBL" id="MFC5499743.1"/>
    </source>
</evidence>
<dbReference type="PANTHER" id="PTHR34501:SF9">
    <property type="entry name" value="MAJOR OUTER MEMBRANE PROTEIN P.IA"/>
    <property type="match status" value="1"/>
</dbReference>
<keyword evidence="8" id="KW-0626">Porin</keyword>
<evidence type="ECO:0000256" key="4">
    <source>
        <dbReference type="ARBA" id="ARBA00022452"/>
    </source>
</evidence>
<accession>A0ABW0NIE6</accession>